<name>A0A1I0BYI4_9GAMM</name>
<dbReference type="InterPro" id="IPR023298">
    <property type="entry name" value="ATPase_P-typ_TM_dom_sf"/>
</dbReference>
<dbReference type="AlphaFoldDB" id="A0A1I0BYI4"/>
<dbReference type="Proteomes" id="UP000198762">
    <property type="component" value="Unassembled WGS sequence"/>
</dbReference>
<accession>A0A1I0BYI4</accession>
<dbReference type="Gene3D" id="2.70.150.10">
    <property type="entry name" value="Calcium-transporting ATPase, cytoplasmic transduction domain A"/>
    <property type="match status" value="1"/>
</dbReference>
<dbReference type="GO" id="GO:0000166">
    <property type="term" value="F:nucleotide binding"/>
    <property type="evidence" value="ECO:0007669"/>
    <property type="project" value="InterPro"/>
</dbReference>
<dbReference type="InterPro" id="IPR059000">
    <property type="entry name" value="ATPase_P-type_domA"/>
</dbReference>
<dbReference type="SUPFAM" id="SSF81660">
    <property type="entry name" value="Metal cation-transporting ATPase, ATP-binding domain N"/>
    <property type="match status" value="1"/>
</dbReference>
<evidence type="ECO:0000313" key="3">
    <source>
        <dbReference type="EMBL" id="SET11575.1"/>
    </source>
</evidence>
<evidence type="ECO:0000259" key="1">
    <source>
        <dbReference type="Pfam" id="PF00122"/>
    </source>
</evidence>
<dbReference type="EMBL" id="FOHZ01000004">
    <property type="protein sequence ID" value="SET11575.1"/>
    <property type="molecule type" value="Genomic_DNA"/>
</dbReference>
<dbReference type="InterPro" id="IPR004014">
    <property type="entry name" value="ATPase_P-typ_cation-transptr_N"/>
</dbReference>
<sequence>MVRCSALGLPVKRIIPLDRLGSLPEGLASLSAQGVLQNRQKFGTNIIVEAPGGGWSALVKDTLRDPMLWFLLGTSILFFLTGSRTESLVLAIALIPFLCMDAYLHRRTQASTATLADLLAARATVVRQGQREVVDARELVPGDLVEVSGGQPFPADGLLVSVESAQVDESALTGEAYPVRKVAACSSWVPGKDMALDDSAWGFAGTRMLTGNAYLRVVFTGRETLYGEIVHTALAHPLPVEGSSRERLLTMACLASRRDSGDPLDDALFQASGCDDEPTVLASFPFTEARKRETTVVEQQGKAMALVKGAPETVLSMCTVSTTEMTSWQTQVGQLAAEGHKVLACAWRTTM</sequence>
<dbReference type="Pfam" id="PF00122">
    <property type="entry name" value="E1-E2_ATPase"/>
    <property type="match status" value="1"/>
</dbReference>
<evidence type="ECO:0000313" key="4">
    <source>
        <dbReference type="Proteomes" id="UP000198762"/>
    </source>
</evidence>
<dbReference type="Gene3D" id="1.20.1110.10">
    <property type="entry name" value="Calcium-transporting ATPase, transmembrane domain"/>
    <property type="match status" value="1"/>
</dbReference>
<dbReference type="InterPro" id="IPR008250">
    <property type="entry name" value="ATPase_P-typ_transduc_dom_A_sf"/>
</dbReference>
<keyword evidence="4" id="KW-1185">Reference proteome</keyword>
<dbReference type="STRING" id="430453.SAMN04487962_104213"/>
<dbReference type="SUPFAM" id="SSF81665">
    <property type="entry name" value="Calcium ATPase, transmembrane domain M"/>
    <property type="match status" value="1"/>
</dbReference>
<dbReference type="Gene3D" id="3.40.1110.10">
    <property type="entry name" value="Calcium-transporting ATPase, cytoplasmic domain N"/>
    <property type="match status" value="1"/>
</dbReference>
<dbReference type="PANTHER" id="PTHR42861">
    <property type="entry name" value="CALCIUM-TRANSPORTING ATPASE"/>
    <property type="match status" value="1"/>
</dbReference>
<dbReference type="OrthoDB" id="9814270at2"/>
<organism evidence="3 4">
    <name type="scientific">Marinobacter segnicrescens</name>
    <dbReference type="NCBI Taxonomy" id="430453"/>
    <lineage>
        <taxon>Bacteria</taxon>
        <taxon>Pseudomonadati</taxon>
        <taxon>Pseudomonadota</taxon>
        <taxon>Gammaproteobacteria</taxon>
        <taxon>Pseudomonadales</taxon>
        <taxon>Marinobacteraceae</taxon>
        <taxon>Marinobacter</taxon>
    </lineage>
</organism>
<dbReference type="Pfam" id="PF00690">
    <property type="entry name" value="Cation_ATPase_N"/>
    <property type="match status" value="1"/>
</dbReference>
<protein>
    <submittedName>
        <fullName evidence="3">ATPase, P-type (Transporting), HAD superfamily, subfamily IC</fullName>
    </submittedName>
</protein>
<feature type="domain" description="Cation-transporting P-type ATPase N-terminal" evidence="2">
    <location>
        <begin position="18"/>
        <end position="77"/>
    </location>
</feature>
<evidence type="ECO:0000259" key="2">
    <source>
        <dbReference type="Pfam" id="PF00690"/>
    </source>
</evidence>
<dbReference type="Pfam" id="PF13246">
    <property type="entry name" value="Cation_ATPase"/>
    <property type="match status" value="1"/>
</dbReference>
<proteinExistence type="predicted"/>
<reference evidence="4" key="1">
    <citation type="submission" date="2016-10" db="EMBL/GenBank/DDBJ databases">
        <authorList>
            <person name="Varghese N."/>
            <person name="Submissions S."/>
        </authorList>
    </citation>
    <scope>NUCLEOTIDE SEQUENCE [LARGE SCALE GENOMIC DNA]</scope>
    <source>
        <strain evidence="4">CGMCC 1.6489</strain>
    </source>
</reference>
<feature type="domain" description="P-type ATPase A" evidence="1">
    <location>
        <begin position="118"/>
        <end position="232"/>
    </location>
</feature>
<gene>
    <name evidence="3" type="ORF">SAMN04487962_104213</name>
</gene>
<dbReference type="InterPro" id="IPR023299">
    <property type="entry name" value="ATPase_P-typ_cyto_dom_N"/>
</dbReference>
<dbReference type="SUPFAM" id="SSF81653">
    <property type="entry name" value="Calcium ATPase, transduction domain A"/>
    <property type="match status" value="1"/>
</dbReference>
<dbReference type="GO" id="GO:0022857">
    <property type="term" value="F:transmembrane transporter activity"/>
    <property type="evidence" value="ECO:0007669"/>
    <property type="project" value="UniProtKB-ARBA"/>
</dbReference>